<reference evidence="2" key="1">
    <citation type="submission" date="2020-02" db="EMBL/GenBank/DDBJ databases">
        <title>Unexpected conservation and global transmission of agrobacterial virulence plasmids.</title>
        <authorList>
            <person name="Weisberg A.J."/>
            <person name="Davis E.W. II"/>
            <person name="Tabima J.R."/>
            <person name="Belcher M.S."/>
            <person name="Miller M."/>
            <person name="Kuo C.-H."/>
            <person name="Loper J.E."/>
            <person name="Grunwald N.J."/>
            <person name="Putnam M.L."/>
            <person name="Chang J.H."/>
        </authorList>
    </citation>
    <scope>NUCLEOTIDE SEQUENCE</scope>
    <source>
        <strain evidence="2">Q15/94</strain>
    </source>
</reference>
<accession>A0AAJ4N091</accession>
<protein>
    <recommendedName>
        <fullName evidence="1">Tip attachment protein J domain-containing protein</fullName>
    </recommendedName>
</protein>
<evidence type="ECO:0000259" key="1">
    <source>
        <dbReference type="Pfam" id="PF13550"/>
    </source>
</evidence>
<feature type="domain" description="Tip attachment protein J" evidence="1">
    <location>
        <begin position="211"/>
        <end position="369"/>
    </location>
</feature>
<gene>
    <name evidence="2" type="ORF">G6M86_03500</name>
</gene>
<dbReference type="EMBL" id="CP049216">
    <property type="protein sequence ID" value="QTG12362.1"/>
    <property type="molecule type" value="Genomic_DNA"/>
</dbReference>
<dbReference type="Pfam" id="PF13550">
    <property type="entry name" value="Phage-tail_3"/>
    <property type="match status" value="1"/>
</dbReference>
<evidence type="ECO:0000313" key="3">
    <source>
        <dbReference type="Proteomes" id="UP000663946"/>
    </source>
</evidence>
<sequence>MGGKGKSQTIGYRYFMTVQYGLCRGPVDEIVQIKAAEKSAWPYLEGGGYYDSSIVDDRVTSINAPDLFGGEKAEGGIQGSLTAMMGSASQIYPGWFKSLLGGDVPDFRGVATAIFDGMICALNPYPKKWSFRVRRTTAGWDGAVWHTELATIWLAGGQIRAMNPAHMLYECVTNRAWGRGYDRSRIGEGTWLATATTLFNEGFGLCMRWSRQDSLESFIQEILDHIGGTLYVNRETGLLDLDLIRDDYDVDEIPLFDRNTGLLSVDQSEAATQADAISEVIVKYKDVLLNGAKEVRAQNLALIQSNEGTSSKTNTYDGIPILSLAARVAQRDLRTLSASTNRYTVKLDRRAWRIHPGKVFRVSDPDMGIQNLVLRAGKINDGTLKDGTITVEAALDVFGLSSTAFVSPENPGWVPPVSTPQVVNVRTVREATYQELVRQLSPADLAILDVNSSALVTAAVRPTQMLLNYSISTRAGFEDFTVRGSEAFAPGARCNGAIGYYDTTVAFDGGVDIGLMISGSLVQIGTEILQVVDITLDETEVAGTFTVKRGCIDTVPTPHADNSQIIFLGEYVGTDNREYVASDVVEAKILSNSSSATLDLALAPTDTVSFVGRQGRPYAPGAVTVNGSPAFNNVAVTSNFRIDWAHRDRKMQSDQIVSHWDANIGPEPETTYTLRFFSSSNALIRTISAITDNFRAFTSADNTLTGAMFVELEAVRGGLGSFQRYRFPITRSL</sequence>
<organism evidence="2 3">
    <name type="scientific">Agrobacterium tumefaciens</name>
    <dbReference type="NCBI Taxonomy" id="358"/>
    <lineage>
        <taxon>Bacteria</taxon>
        <taxon>Pseudomonadati</taxon>
        <taxon>Pseudomonadota</taxon>
        <taxon>Alphaproteobacteria</taxon>
        <taxon>Hyphomicrobiales</taxon>
        <taxon>Rhizobiaceae</taxon>
        <taxon>Rhizobium/Agrobacterium group</taxon>
        <taxon>Agrobacterium</taxon>
        <taxon>Agrobacterium tumefaciens complex</taxon>
    </lineage>
</organism>
<name>A0AAJ4N091_AGRTU</name>
<dbReference type="Proteomes" id="UP000663946">
    <property type="component" value="Chromosome 1"/>
</dbReference>
<evidence type="ECO:0000313" key="2">
    <source>
        <dbReference type="EMBL" id="QTG12362.1"/>
    </source>
</evidence>
<dbReference type="RefSeq" id="WP_333721832.1">
    <property type="nucleotide sequence ID" value="NZ_CP049216.1"/>
</dbReference>
<proteinExistence type="predicted"/>
<dbReference type="AlphaFoldDB" id="A0AAJ4N091"/>
<dbReference type="InterPro" id="IPR032876">
    <property type="entry name" value="J_dom"/>
</dbReference>